<comment type="caution">
    <text evidence="2">The sequence shown here is derived from an EMBL/GenBank/DDBJ whole genome shotgun (WGS) entry which is preliminary data.</text>
</comment>
<keyword evidence="3" id="KW-1185">Reference proteome</keyword>
<dbReference type="Proteomes" id="UP000006008">
    <property type="component" value="Unassembled WGS sequence"/>
</dbReference>
<sequence length="528" mass="58353">MRTFKIFALTAGAALVSASAMAQTPSPEAMLKLSQYNYSFGTARSAALGGAFTSLGADLASMAINPAGLGMYQSSDVGFSPSVTSSTMKSNYGGFSASDSKTQFSVGNLAAAFNLYQGSGALTSMTFGIGYSKLADFNNTSFAYNQGIGSSITEIFAERMNGVPVSIFNTDDPYRPFRQSLRIDQWGGGLAYQAHLLEPINDKQYSPFGPSAQYPDRKGALSETATVNPAMRRITTGSIGEYDFSGGFNFNNILYVGLTIGVQDVYLRSENNYTETYNNNEYNLQRMNYVQRQRLSGTGVNFKFGAIVRPVPNLRIGVAVHTPTFISMEEEYIELLGADYKGTSPQGLIDSPFAINNYNINTPTRLLTGISYTLPKVGLISVDYERVWYNGMRLRNTGYWNVEEDTKNMIGDMYKAANNFRAGLELTPLQNFYLRAGYASYGDCTKTNVYSTSANYPTIKSYQNYSAGLGYRFGHAYLDLTYIYTDYKYLGDDIFYYNEAGMQFPIQSGTIDYQQNRHTVTLTMGVRF</sequence>
<dbReference type="EMBL" id="ADLD01000010">
    <property type="protein sequence ID" value="EHB92463.1"/>
    <property type="molecule type" value="Genomic_DNA"/>
</dbReference>
<accession>G5H826</accession>
<dbReference type="STRING" id="742725.HMPREF9450_01086"/>
<evidence type="ECO:0000313" key="2">
    <source>
        <dbReference type="EMBL" id="EHB92463.1"/>
    </source>
</evidence>
<dbReference type="RefSeq" id="WP_009133892.1">
    <property type="nucleotide sequence ID" value="NZ_CP102250.1"/>
</dbReference>
<dbReference type="GeneID" id="92815893"/>
<evidence type="ECO:0000313" key="3">
    <source>
        <dbReference type="Proteomes" id="UP000006008"/>
    </source>
</evidence>
<reference evidence="2 3" key="1">
    <citation type="submission" date="2011-08" db="EMBL/GenBank/DDBJ databases">
        <title>The Genome Sequence of Alistipes indistinctus YIT 12060.</title>
        <authorList>
            <consortium name="The Broad Institute Genome Sequencing Platform"/>
            <person name="Earl A."/>
            <person name="Ward D."/>
            <person name="Feldgarden M."/>
            <person name="Gevers D."/>
            <person name="Morotomi M."/>
            <person name="Young S.K."/>
            <person name="Zeng Q."/>
            <person name="Gargeya S."/>
            <person name="Fitzgerald M."/>
            <person name="Haas B."/>
            <person name="Abouelleil A."/>
            <person name="Alvarado L."/>
            <person name="Arachchi H.M."/>
            <person name="Berlin A."/>
            <person name="Brown A."/>
            <person name="Chapman S.B."/>
            <person name="Chen Z."/>
            <person name="Dunbar C."/>
            <person name="Freedman E."/>
            <person name="Gearin G."/>
            <person name="Gellesch M."/>
            <person name="Goldberg J."/>
            <person name="Griggs A."/>
            <person name="Gujja S."/>
            <person name="Heiman D."/>
            <person name="Howarth C."/>
            <person name="Larson L."/>
            <person name="Lui A."/>
            <person name="MacDonald P.J.P."/>
            <person name="Montmayeur A."/>
            <person name="Murphy C."/>
            <person name="Neiman D."/>
            <person name="Pearson M."/>
            <person name="Priest M."/>
            <person name="Roberts A."/>
            <person name="Saif S."/>
            <person name="Shea T."/>
            <person name="Shenoy N."/>
            <person name="Sisk P."/>
            <person name="Stolte C."/>
            <person name="Sykes S."/>
            <person name="Wortman J."/>
            <person name="Nusbaum C."/>
            <person name="Birren B."/>
        </authorList>
    </citation>
    <scope>NUCLEOTIDE SEQUENCE [LARGE SCALE GENOMIC DNA]</scope>
    <source>
        <strain evidence="2 3">YIT 12060</strain>
    </source>
</reference>
<dbReference type="SUPFAM" id="SSF56935">
    <property type="entry name" value="Porins"/>
    <property type="match status" value="1"/>
</dbReference>
<dbReference type="AlphaFoldDB" id="G5H826"/>
<dbReference type="eggNOG" id="COG2067">
    <property type="taxonomic scope" value="Bacteria"/>
</dbReference>
<gene>
    <name evidence="2" type="ORF">HMPREF9450_01086</name>
</gene>
<evidence type="ECO:0000256" key="1">
    <source>
        <dbReference type="SAM" id="SignalP"/>
    </source>
</evidence>
<feature type="chain" id="PRO_5003477949" description="Outer membrane protein transport protein" evidence="1">
    <location>
        <begin position="23"/>
        <end position="528"/>
    </location>
</feature>
<feature type="signal peptide" evidence="1">
    <location>
        <begin position="1"/>
        <end position="22"/>
    </location>
</feature>
<organism evidence="2 3">
    <name type="scientific">Alistipes indistinctus YIT 12060</name>
    <dbReference type="NCBI Taxonomy" id="742725"/>
    <lineage>
        <taxon>Bacteria</taxon>
        <taxon>Pseudomonadati</taxon>
        <taxon>Bacteroidota</taxon>
        <taxon>Bacteroidia</taxon>
        <taxon>Bacteroidales</taxon>
        <taxon>Rikenellaceae</taxon>
        <taxon>Alistipes</taxon>
    </lineage>
</organism>
<keyword evidence="1" id="KW-0732">Signal</keyword>
<dbReference type="Gene3D" id="2.40.160.60">
    <property type="entry name" value="Outer membrane protein transport protein (OMPP1/FadL/TodX)"/>
    <property type="match status" value="1"/>
</dbReference>
<dbReference type="PATRIC" id="fig|742725.3.peg.1147"/>
<name>G5H826_9BACT</name>
<dbReference type="HOGENOM" id="CLU_034649_0_0_10"/>
<proteinExistence type="predicted"/>
<protein>
    <recommendedName>
        <fullName evidence="4">Outer membrane protein transport protein</fullName>
    </recommendedName>
</protein>
<evidence type="ECO:0008006" key="4">
    <source>
        <dbReference type="Google" id="ProtNLM"/>
    </source>
</evidence>